<reference evidence="1" key="2">
    <citation type="submission" date="2022-01" db="EMBL/GenBank/DDBJ databases">
        <authorList>
            <person name="Hirooka S."/>
            <person name="Miyagishima S.Y."/>
        </authorList>
    </citation>
    <scope>NUCLEOTIDE SEQUENCE</scope>
    <source>
        <strain evidence="1">NBRC 102759</strain>
    </source>
</reference>
<dbReference type="EMBL" id="BQMJ01000048">
    <property type="protein sequence ID" value="GJQ13852.1"/>
    <property type="molecule type" value="Genomic_DNA"/>
</dbReference>
<accession>A0A9C7USN6</accession>
<dbReference type="AlphaFoldDB" id="A0A9C7USN6"/>
<dbReference type="InterPro" id="IPR010765">
    <property type="entry name" value="DUF1350"/>
</dbReference>
<proteinExistence type="predicted"/>
<dbReference type="SUPFAM" id="SSF53474">
    <property type="entry name" value="alpha/beta-Hydrolases"/>
    <property type="match status" value="1"/>
</dbReference>
<dbReference type="Proteomes" id="UP001061958">
    <property type="component" value="Unassembled WGS sequence"/>
</dbReference>
<organism evidence="1 2">
    <name type="scientific">Galdieria partita</name>
    <dbReference type="NCBI Taxonomy" id="83374"/>
    <lineage>
        <taxon>Eukaryota</taxon>
        <taxon>Rhodophyta</taxon>
        <taxon>Bangiophyceae</taxon>
        <taxon>Galdieriales</taxon>
        <taxon>Galdieriaceae</taxon>
        <taxon>Galdieria</taxon>
    </lineage>
</organism>
<dbReference type="OrthoDB" id="4892at2759"/>
<reference evidence="1" key="1">
    <citation type="journal article" date="2022" name="Proc. Natl. Acad. Sci. U.S.A.">
        <title>Life cycle and functional genomics of the unicellular red alga Galdieria for elucidating algal and plant evolution and industrial use.</title>
        <authorList>
            <person name="Hirooka S."/>
            <person name="Itabashi T."/>
            <person name="Ichinose T.M."/>
            <person name="Onuma R."/>
            <person name="Fujiwara T."/>
            <person name="Yamashita S."/>
            <person name="Jong L.W."/>
            <person name="Tomita R."/>
            <person name="Iwane A.H."/>
            <person name="Miyagishima S.Y."/>
        </authorList>
    </citation>
    <scope>NUCLEOTIDE SEQUENCE</scope>
    <source>
        <strain evidence="1">NBRC 102759</strain>
    </source>
</reference>
<dbReference type="Pfam" id="PF07082">
    <property type="entry name" value="DUF1350"/>
    <property type="match status" value="2"/>
</dbReference>
<evidence type="ECO:0000313" key="2">
    <source>
        <dbReference type="Proteomes" id="UP001061958"/>
    </source>
</evidence>
<dbReference type="PANTHER" id="PTHR34127:SF1">
    <property type="entry name" value="OS04G0405600 PROTEIN"/>
    <property type="match status" value="1"/>
</dbReference>
<name>A0A9C7USN6_9RHOD</name>
<sequence length="430" mass="49225">MFKSPFVVEISFYYFRLVFLALCWLMPETVYCRLSFVSLGSHRIVATENFYLRKALHLEYSKKVSRLYLLRSRYARRSVCCNFENSFGGSFGQSHASQWKQFDNLYLLRPFSSSFRIPLCVVHFVGGAFVSSISQLAYRSLLEGLAQKGYLVVVTPYDTSFDHVVAAESVNRSFIMIMRQLKEEYGTELPVIGLSHSLGCIVQILSTCLFPQVPFETKGHIFMAYNNKPLNKAVPLYKELLIPSINKVSSLLTPKDDMSSNWKKVSSLFEGLVATTGESVMKSIGSKVFEEQVYPNWQQLEKAWKQLDPLLQEVQRGRDEFHPSPAEIENIIIQKYSQSSVIIRCEDDLIDESLQLYRLLRGRKFYVKMRSVPGTHLTPLEQNTQAVDNFLKTNFQISSSFSKMSNLYRLTEVISESFADIISEQASSGM</sequence>
<protein>
    <submittedName>
        <fullName evidence="1">Uncharacterized protein</fullName>
    </submittedName>
</protein>
<dbReference type="InterPro" id="IPR029058">
    <property type="entry name" value="AB_hydrolase_fold"/>
</dbReference>
<gene>
    <name evidence="1" type="ORF">GpartN1_g5643.t1</name>
</gene>
<keyword evidence="2" id="KW-1185">Reference proteome</keyword>
<dbReference type="PANTHER" id="PTHR34127">
    <property type="entry name" value="OS04G0405600 PROTEIN"/>
    <property type="match status" value="1"/>
</dbReference>
<comment type="caution">
    <text evidence="1">The sequence shown here is derived from an EMBL/GenBank/DDBJ whole genome shotgun (WGS) entry which is preliminary data.</text>
</comment>
<evidence type="ECO:0000313" key="1">
    <source>
        <dbReference type="EMBL" id="GJQ13852.1"/>
    </source>
</evidence>